<name>A0A0M3DJH5_9FIRM</name>
<proteinExistence type="predicted"/>
<dbReference type="OrthoDB" id="1752241at2"/>
<dbReference type="PATRIC" id="fig|1629550.3.peg.3276"/>
<keyword evidence="3" id="KW-1185">Reference proteome</keyword>
<keyword evidence="1" id="KW-0812">Transmembrane</keyword>
<evidence type="ECO:0000313" key="3">
    <source>
        <dbReference type="Proteomes" id="UP000034407"/>
    </source>
</evidence>
<reference evidence="2 3" key="1">
    <citation type="submission" date="2015-04" db="EMBL/GenBank/DDBJ databases">
        <title>Microcin producing Clostridium sp. JC272T.</title>
        <authorList>
            <person name="Jyothsna T."/>
            <person name="Sasikala C."/>
            <person name="Ramana C."/>
        </authorList>
    </citation>
    <scope>NUCLEOTIDE SEQUENCE [LARGE SCALE GENOMIC DNA]</scope>
    <source>
        <strain evidence="2 3">JC272</strain>
    </source>
</reference>
<accession>A0A0M3DJH5</accession>
<evidence type="ECO:0000256" key="1">
    <source>
        <dbReference type="SAM" id="Phobius"/>
    </source>
</evidence>
<dbReference type="RefSeq" id="WP_046821961.1">
    <property type="nucleotide sequence ID" value="NZ_LBBT01000056.1"/>
</dbReference>
<keyword evidence="1" id="KW-0472">Membrane</keyword>
<dbReference type="Proteomes" id="UP000034407">
    <property type="component" value="Unassembled WGS sequence"/>
</dbReference>
<gene>
    <name evidence="2" type="ORF">VN21_02875</name>
</gene>
<sequence>MNKKLSITILVLAVFSFILVLLGLIINQPKPELVDIKGNQREIGDVLFISQTQNGVYGNVQTITSKDKFTVKKNSKVIYNLRENIKIKDEHKDIFKNAHQYNQTYYNEKNIGYIEDMGINYTGTGDANLSFKIVNKNITSDKVEEYDLTLPKSLDGESNFTYGLTVGIQNEDVYILSSVSEDVEYSAKGNITSSGDVAVDIYKFNLNKKEIDKVGEFVQKKKDSEIIISNNQTCFEYDGKLYSTIETYPKDKEKNGEVYLIYYDIKKNKFEYMEGPTINNKDIEAIDTDTIQYSIEKGKLYLLNKNDSDDSYTNIIQYTIDLKNNRVEKSQKYKVEKLNEMSYIESFRVINERLYICMGSYKAVRGEYSGDEDLKNSIVVVDEKNGDTLYMGEYIENKPEDSINFILKTNEI</sequence>
<organism evidence="2 3">
    <name type="scientific">Paraclostridium benzoelyticum</name>
    <dbReference type="NCBI Taxonomy" id="1629550"/>
    <lineage>
        <taxon>Bacteria</taxon>
        <taxon>Bacillati</taxon>
        <taxon>Bacillota</taxon>
        <taxon>Clostridia</taxon>
        <taxon>Peptostreptococcales</taxon>
        <taxon>Peptostreptococcaceae</taxon>
        <taxon>Paraclostridium</taxon>
    </lineage>
</organism>
<feature type="transmembrane region" description="Helical" evidence="1">
    <location>
        <begin position="7"/>
        <end position="26"/>
    </location>
</feature>
<dbReference type="EMBL" id="LBBT01000056">
    <property type="protein sequence ID" value="KKY02493.1"/>
    <property type="molecule type" value="Genomic_DNA"/>
</dbReference>
<comment type="caution">
    <text evidence="2">The sequence shown here is derived from an EMBL/GenBank/DDBJ whole genome shotgun (WGS) entry which is preliminary data.</text>
</comment>
<dbReference type="AlphaFoldDB" id="A0A0M3DJH5"/>
<protein>
    <submittedName>
        <fullName evidence="2">Uncharacterized protein</fullName>
    </submittedName>
</protein>
<evidence type="ECO:0000313" key="2">
    <source>
        <dbReference type="EMBL" id="KKY02493.1"/>
    </source>
</evidence>
<keyword evidence="1" id="KW-1133">Transmembrane helix</keyword>